<feature type="domain" description="WW" evidence="10">
    <location>
        <begin position="316"/>
        <end position="349"/>
    </location>
</feature>
<dbReference type="EC" id="2.3.2.26" evidence="3"/>
<evidence type="ECO:0000259" key="10">
    <source>
        <dbReference type="PROSITE" id="PS50020"/>
    </source>
</evidence>
<dbReference type="InterPro" id="IPR036020">
    <property type="entry name" value="WW_dom_sf"/>
</dbReference>
<dbReference type="PANTHER" id="PTHR11254:SF440">
    <property type="entry name" value="E3 UBIQUITIN-PROTEIN LIGASE NEDD-4"/>
    <property type="match status" value="1"/>
</dbReference>
<dbReference type="PROSITE" id="PS50004">
    <property type="entry name" value="C2"/>
    <property type="match status" value="1"/>
</dbReference>
<feature type="domain" description="WW" evidence="10">
    <location>
        <begin position="373"/>
        <end position="406"/>
    </location>
</feature>
<dbReference type="Gene3D" id="2.60.40.150">
    <property type="entry name" value="C2 domain"/>
    <property type="match status" value="1"/>
</dbReference>
<gene>
    <name evidence="12" type="primary">ABSGL_14855.1 scaffold 14966</name>
</gene>
<evidence type="ECO:0000256" key="2">
    <source>
        <dbReference type="ARBA" id="ARBA00004906"/>
    </source>
</evidence>
<dbReference type="GO" id="GO:0005737">
    <property type="term" value="C:cytoplasm"/>
    <property type="evidence" value="ECO:0007669"/>
    <property type="project" value="TreeGrafter"/>
</dbReference>
<accession>A0A163MVJ0</accession>
<dbReference type="EMBL" id="LT554985">
    <property type="protein sequence ID" value="SAM09181.1"/>
    <property type="molecule type" value="Genomic_DNA"/>
</dbReference>
<dbReference type="InterPro" id="IPR035983">
    <property type="entry name" value="Hect_E3_ubiquitin_ligase"/>
</dbReference>
<dbReference type="SUPFAM" id="SSF56204">
    <property type="entry name" value="Hect, E3 ligase catalytic domain"/>
    <property type="match status" value="1"/>
</dbReference>
<dbReference type="SUPFAM" id="SSF51045">
    <property type="entry name" value="WW domain"/>
    <property type="match status" value="3"/>
</dbReference>
<dbReference type="InParanoid" id="A0A163MVJ0"/>
<dbReference type="Gene3D" id="3.90.1750.10">
    <property type="entry name" value="Hect, E3 ligase catalytic domains"/>
    <property type="match status" value="1"/>
</dbReference>
<feature type="compositionally biased region" description="Polar residues" evidence="8">
    <location>
        <begin position="223"/>
        <end position="235"/>
    </location>
</feature>
<dbReference type="PROSITE" id="PS50237">
    <property type="entry name" value="HECT"/>
    <property type="match status" value="1"/>
</dbReference>
<evidence type="ECO:0000313" key="12">
    <source>
        <dbReference type="EMBL" id="SAM09181.1"/>
    </source>
</evidence>
<feature type="compositionally biased region" description="Low complexity" evidence="8">
    <location>
        <begin position="168"/>
        <end position="192"/>
    </location>
</feature>
<protein>
    <recommendedName>
        <fullName evidence="3">HECT-type E3 ubiquitin transferase</fullName>
        <ecNumber evidence="3">2.3.2.26</ecNumber>
    </recommendedName>
</protein>
<evidence type="ECO:0000256" key="7">
    <source>
        <dbReference type="PROSITE-ProRule" id="PRU00104"/>
    </source>
</evidence>
<dbReference type="InterPro" id="IPR000008">
    <property type="entry name" value="C2_dom"/>
</dbReference>
<feature type="compositionally biased region" description="Basic and acidic residues" evidence="8">
    <location>
        <begin position="193"/>
        <end position="213"/>
    </location>
</feature>
<dbReference type="SMART" id="SM00456">
    <property type="entry name" value="WW"/>
    <property type="match status" value="3"/>
</dbReference>
<dbReference type="Pfam" id="PF00397">
    <property type="entry name" value="WW"/>
    <property type="match status" value="3"/>
</dbReference>
<dbReference type="FunFam" id="2.20.70.10:FF:000011">
    <property type="entry name" value="E3 ubiquitin-protein ligase"/>
    <property type="match status" value="1"/>
</dbReference>
<feature type="compositionally biased region" description="Basic and acidic residues" evidence="8">
    <location>
        <begin position="243"/>
        <end position="259"/>
    </location>
</feature>
<keyword evidence="6 7" id="KW-0833">Ubl conjugation pathway</keyword>
<dbReference type="InterPro" id="IPR035892">
    <property type="entry name" value="C2_domain_sf"/>
</dbReference>
<dbReference type="GO" id="GO:0061630">
    <property type="term" value="F:ubiquitin protein ligase activity"/>
    <property type="evidence" value="ECO:0007669"/>
    <property type="project" value="UniProtKB-EC"/>
</dbReference>
<dbReference type="PROSITE" id="PS50020">
    <property type="entry name" value="WW_DOMAIN_2"/>
    <property type="match status" value="3"/>
</dbReference>
<evidence type="ECO:0000313" key="13">
    <source>
        <dbReference type="Proteomes" id="UP000078561"/>
    </source>
</evidence>
<evidence type="ECO:0000259" key="9">
    <source>
        <dbReference type="PROSITE" id="PS50004"/>
    </source>
</evidence>
<keyword evidence="5" id="KW-0677">Repeat</keyword>
<dbReference type="Pfam" id="PF00168">
    <property type="entry name" value="C2"/>
    <property type="match status" value="1"/>
</dbReference>
<dbReference type="FunFam" id="2.20.70.10:FF:000017">
    <property type="entry name" value="E3 ubiquitin-protein ligase"/>
    <property type="match status" value="1"/>
</dbReference>
<dbReference type="FunFam" id="2.60.40.150:FF:000156">
    <property type="entry name" value="E3 ubiquitin-protein ligase"/>
    <property type="match status" value="1"/>
</dbReference>
<dbReference type="PROSITE" id="PS01159">
    <property type="entry name" value="WW_DOMAIN_1"/>
    <property type="match status" value="3"/>
</dbReference>
<organism evidence="12">
    <name type="scientific">Absidia glauca</name>
    <name type="common">Pin mould</name>
    <dbReference type="NCBI Taxonomy" id="4829"/>
    <lineage>
        <taxon>Eukaryota</taxon>
        <taxon>Fungi</taxon>
        <taxon>Fungi incertae sedis</taxon>
        <taxon>Mucoromycota</taxon>
        <taxon>Mucoromycotina</taxon>
        <taxon>Mucoromycetes</taxon>
        <taxon>Mucorales</taxon>
        <taxon>Cunninghamellaceae</taxon>
        <taxon>Absidia</taxon>
    </lineage>
</organism>
<dbReference type="SUPFAM" id="SSF49562">
    <property type="entry name" value="C2 domain (Calcium/lipid-binding domain, CaLB)"/>
    <property type="match status" value="1"/>
</dbReference>
<dbReference type="InterPro" id="IPR050409">
    <property type="entry name" value="E3_ubiq-protein_ligase"/>
</dbReference>
<comment type="pathway">
    <text evidence="2">Protein modification; protein ubiquitination.</text>
</comment>
<feature type="domain" description="C2" evidence="9">
    <location>
        <begin position="1"/>
        <end position="110"/>
    </location>
</feature>
<dbReference type="CDD" id="cd00201">
    <property type="entry name" value="WW"/>
    <property type="match status" value="3"/>
</dbReference>
<feature type="region of interest" description="Disordered" evidence="8">
    <location>
        <begin position="148"/>
        <end position="323"/>
    </location>
</feature>
<sequence length="487" mass="53931">MSSETRTVRLTVIAADGLIKKDLFFKMPDPFAVVTVDGEQTHTTTVMKKTLNPYWNESFDLQVSNRSVIAVQVFDQKKFKKKDQGFLGVINVQVSTVFDLDVGGDEMLTLDLKKSNGNETVHGKLILNISTNVNAPIRNGTNTLAPALNNNINGSSTSLTRQSNSAEPSSNPTPVNATTNAASSSSASTSTPRTDERHADLPPGWERRVDHLGRPYYVDHNNRTTTWKPPTANTVQDQQQQTEMERQRHNARGLPEDRSSATASSTSLDDRPPSTAPSSSAAQPPAPTANTTSTSQTPAAPNVLPVQNNMTTAGSGPLPAGWEMRTTAEGRPYFVDHNTRTTTWVDPRRQQYISTIGPGSNLQVQVQPVSSLGPLPSGWEMRLTSTGRVYFVDHNTKTTTWDDPRLPSSLDQNVPQYKRDFRRKLIYFRSQPSLRPVPGQCHIKVRREHVFEDSYNEIMRQAPADLKKRLMIKFDGEDGLDYGGLSR</sequence>
<dbReference type="AlphaFoldDB" id="A0A163MVJ0"/>
<evidence type="ECO:0000256" key="8">
    <source>
        <dbReference type="SAM" id="MobiDB-lite"/>
    </source>
</evidence>
<dbReference type="STRING" id="4829.A0A163MVJ0"/>
<dbReference type="GO" id="GO:0016567">
    <property type="term" value="P:protein ubiquitination"/>
    <property type="evidence" value="ECO:0007669"/>
    <property type="project" value="UniProtKB-UniPathway"/>
</dbReference>
<evidence type="ECO:0000259" key="11">
    <source>
        <dbReference type="PROSITE" id="PS50237"/>
    </source>
</evidence>
<feature type="domain" description="HECT" evidence="11">
    <location>
        <begin position="462"/>
        <end position="487"/>
    </location>
</feature>
<dbReference type="OrthoDB" id="8068875at2759"/>
<dbReference type="Gene3D" id="2.20.70.10">
    <property type="match status" value="2"/>
</dbReference>
<dbReference type="InterPro" id="IPR001202">
    <property type="entry name" value="WW_dom"/>
</dbReference>
<feature type="domain" description="WW" evidence="10">
    <location>
        <begin position="199"/>
        <end position="232"/>
    </location>
</feature>
<reference evidence="12" key="1">
    <citation type="submission" date="2016-04" db="EMBL/GenBank/DDBJ databases">
        <authorList>
            <person name="Evans L.H."/>
            <person name="Alamgir A."/>
            <person name="Owens N."/>
            <person name="Weber N.D."/>
            <person name="Virtaneva K."/>
            <person name="Barbian K."/>
            <person name="Babar A."/>
            <person name="Rosenke K."/>
        </authorList>
    </citation>
    <scope>NUCLEOTIDE SEQUENCE [LARGE SCALE GENOMIC DNA]</scope>
    <source>
        <strain evidence="12">CBS 101.48</strain>
    </source>
</reference>
<keyword evidence="13" id="KW-1185">Reference proteome</keyword>
<evidence type="ECO:0000256" key="6">
    <source>
        <dbReference type="ARBA" id="ARBA00022786"/>
    </source>
</evidence>
<evidence type="ECO:0000256" key="4">
    <source>
        <dbReference type="ARBA" id="ARBA00022679"/>
    </source>
</evidence>
<dbReference type="UniPathway" id="UPA00143"/>
<dbReference type="PANTHER" id="PTHR11254">
    <property type="entry name" value="HECT DOMAIN UBIQUITIN-PROTEIN LIGASE"/>
    <property type="match status" value="1"/>
</dbReference>
<comment type="catalytic activity">
    <reaction evidence="1">
        <text>S-ubiquitinyl-[E2 ubiquitin-conjugating enzyme]-L-cysteine + [acceptor protein]-L-lysine = [E2 ubiquitin-conjugating enzyme]-L-cysteine + N(6)-ubiquitinyl-[acceptor protein]-L-lysine.</text>
        <dbReference type="EC" id="2.3.2.26"/>
    </reaction>
</comment>
<evidence type="ECO:0000256" key="3">
    <source>
        <dbReference type="ARBA" id="ARBA00012485"/>
    </source>
</evidence>
<dbReference type="GO" id="GO:0006511">
    <property type="term" value="P:ubiquitin-dependent protein catabolic process"/>
    <property type="evidence" value="ECO:0007669"/>
    <property type="project" value="TreeGrafter"/>
</dbReference>
<evidence type="ECO:0000256" key="5">
    <source>
        <dbReference type="ARBA" id="ARBA00022737"/>
    </source>
</evidence>
<feature type="compositionally biased region" description="Low complexity" evidence="8">
    <location>
        <begin position="276"/>
        <end position="302"/>
    </location>
</feature>
<dbReference type="SMART" id="SM00239">
    <property type="entry name" value="C2"/>
    <property type="match status" value="1"/>
</dbReference>
<dbReference type="InterPro" id="IPR000569">
    <property type="entry name" value="HECT_dom"/>
</dbReference>
<proteinExistence type="predicted"/>
<name>A0A163MVJ0_ABSGL</name>
<evidence type="ECO:0000256" key="1">
    <source>
        <dbReference type="ARBA" id="ARBA00000885"/>
    </source>
</evidence>
<feature type="compositionally biased region" description="Polar residues" evidence="8">
    <location>
        <begin position="305"/>
        <end position="314"/>
    </location>
</feature>
<comment type="caution">
    <text evidence="7">Lacks conserved residue(s) required for the propagation of feature annotation.</text>
</comment>
<feature type="compositionally biased region" description="Polar residues" evidence="8">
    <location>
        <begin position="148"/>
        <end position="167"/>
    </location>
</feature>
<keyword evidence="4" id="KW-0808">Transferase</keyword>
<dbReference type="Proteomes" id="UP000078561">
    <property type="component" value="Unassembled WGS sequence"/>
</dbReference>